<sequence length="156" mass="17419">MRWWWLGGISHAIRLPILDHNGNSGTWVLPLASACFRSKNNTTLGHGSVAKVVLKLGLHSARGNPSSRVSGHNIASDEDGGVNRRLTWCRHGMILGPLKLFLQLVHRQGPLFKFDMDPSLCFVTKLIKAINEYEVEDPLGPWLCVFKDICDSLTFE</sequence>
<keyword evidence="2" id="KW-1185">Reference proteome</keyword>
<proteinExistence type="predicted"/>
<evidence type="ECO:0000313" key="2">
    <source>
        <dbReference type="Proteomes" id="UP000326396"/>
    </source>
</evidence>
<dbReference type="PROSITE" id="PS51257">
    <property type="entry name" value="PROKAR_LIPOPROTEIN"/>
    <property type="match status" value="1"/>
</dbReference>
<dbReference type="AlphaFoldDB" id="A0A5N6N755"/>
<evidence type="ECO:0000313" key="1">
    <source>
        <dbReference type="EMBL" id="KAD4386074.1"/>
    </source>
</evidence>
<comment type="caution">
    <text evidence="1">The sequence shown here is derived from an EMBL/GenBank/DDBJ whole genome shotgun (WGS) entry which is preliminary data.</text>
</comment>
<dbReference type="EMBL" id="SZYD01000013">
    <property type="protein sequence ID" value="KAD4386074.1"/>
    <property type="molecule type" value="Genomic_DNA"/>
</dbReference>
<name>A0A5N6N755_9ASTR</name>
<protein>
    <submittedName>
        <fullName evidence="1">Uncharacterized protein</fullName>
    </submittedName>
</protein>
<organism evidence="1 2">
    <name type="scientific">Mikania micrantha</name>
    <name type="common">bitter vine</name>
    <dbReference type="NCBI Taxonomy" id="192012"/>
    <lineage>
        <taxon>Eukaryota</taxon>
        <taxon>Viridiplantae</taxon>
        <taxon>Streptophyta</taxon>
        <taxon>Embryophyta</taxon>
        <taxon>Tracheophyta</taxon>
        <taxon>Spermatophyta</taxon>
        <taxon>Magnoliopsida</taxon>
        <taxon>eudicotyledons</taxon>
        <taxon>Gunneridae</taxon>
        <taxon>Pentapetalae</taxon>
        <taxon>asterids</taxon>
        <taxon>campanulids</taxon>
        <taxon>Asterales</taxon>
        <taxon>Asteraceae</taxon>
        <taxon>Asteroideae</taxon>
        <taxon>Heliantheae alliance</taxon>
        <taxon>Eupatorieae</taxon>
        <taxon>Mikania</taxon>
    </lineage>
</organism>
<gene>
    <name evidence="1" type="ORF">E3N88_26243</name>
</gene>
<reference evidence="1 2" key="1">
    <citation type="submission" date="2019-05" db="EMBL/GenBank/DDBJ databases">
        <title>Mikania micrantha, genome provides insights into the molecular mechanism of rapid growth.</title>
        <authorList>
            <person name="Liu B."/>
        </authorList>
    </citation>
    <scope>NUCLEOTIDE SEQUENCE [LARGE SCALE GENOMIC DNA]</scope>
    <source>
        <strain evidence="1">NLD-2019</strain>
        <tissue evidence="1">Leaf</tissue>
    </source>
</reference>
<dbReference type="Proteomes" id="UP000326396">
    <property type="component" value="Linkage Group LG3"/>
</dbReference>
<accession>A0A5N6N755</accession>